<keyword evidence="4" id="KW-0378">Hydrolase</keyword>
<evidence type="ECO:0000259" key="3">
    <source>
        <dbReference type="Pfam" id="PF25029"/>
    </source>
</evidence>
<dbReference type="Gene3D" id="6.10.250.1310">
    <property type="match status" value="1"/>
</dbReference>
<feature type="compositionally biased region" description="Polar residues" evidence="2">
    <location>
        <begin position="2017"/>
        <end position="2026"/>
    </location>
</feature>
<feature type="compositionally biased region" description="Polar residues" evidence="2">
    <location>
        <begin position="1102"/>
        <end position="1128"/>
    </location>
</feature>
<feature type="compositionally biased region" description="Low complexity" evidence="2">
    <location>
        <begin position="79"/>
        <end position="104"/>
    </location>
</feature>
<feature type="region of interest" description="Disordered" evidence="2">
    <location>
        <begin position="267"/>
        <end position="288"/>
    </location>
</feature>
<keyword evidence="4" id="KW-0347">Helicase</keyword>
<feature type="compositionally biased region" description="Polar residues" evidence="2">
    <location>
        <begin position="428"/>
        <end position="446"/>
    </location>
</feature>
<feature type="compositionally biased region" description="Polar residues" evidence="2">
    <location>
        <begin position="17"/>
        <end position="40"/>
    </location>
</feature>
<dbReference type="GO" id="GO:0031507">
    <property type="term" value="P:heterochromatin formation"/>
    <property type="evidence" value="ECO:0007669"/>
    <property type="project" value="InterPro"/>
</dbReference>
<name>A0A0B2P8I2_GLYSO</name>
<feature type="region of interest" description="Disordered" evidence="2">
    <location>
        <begin position="1149"/>
        <end position="1168"/>
    </location>
</feature>
<dbReference type="EMBL" id="KN668168">
    <property type="protein sequence ID" value="KHN05665.1"/>
    <property type="molecule type" value="Genomic_DNA"/>
</dbReference>
<reference evidence="4" key="1">
    <citation type="submission" date="2014-07" db="EMBL/GenBank/DDBJ databases">
        <title>Identification of a novel salt tolerance gene in wild soybean by whole-genome sequencing.</title>
        <authorList>
            <person name="Lam H.-M."/>
            <person name="Qi X."/>
            <person name="Li M.-W."/>
            <person name="Liu X."/>
            <person name="Xie M."/>
            <person name="Ni M."/>
            <person name="Xu X."/>
        </authorList>
    </citation>
    <scope>NUCLEOTIDE SEQUENCE [LARGE SCALE GENOMIC DNA]</scope>
    <source>
        <tissue evidence="4">Root</tissue>
    </source>
</reference>
<dbReference type="GO" id="GO:0004386">
    <property type="term" value="F:helicase activity"/>
    <property type="evidence" value="ECO:0007669"/>
    <property type="project" value="UniProtKB-KW"/>
</dbReference>
<feature type="compositionally biased region" description="Basic and acidic residues" evidence="2">
    <location>
        <begin position="41"/>
        <end position="50"/>
    </location>
</feature>
<evidence type="ECO:0000313" key="4">
    <source>
        <dbReference type="EMBL" id="KHN05665.1"/>
    </source>
</evidence>
<sequence length="2039" mass="222243">MANVTGSGPVAEKGPVTRSSTESLSNKAVASGSVTTATPNRKSEWLEKRTPPSLSARITVRFGQKTPSPLRRSERTKNASPSSSSDPSASKSKSSGSKCHCSGKQLAFEASGDEDDDNDDDEDEESGSEASSRLRPKRMTAREYRALFVKPKRDCNDKTNGMDRSTEGDCPDKTNGMDRSTKEDYHEKTNGMDRSTQEDCHERTNENDRSTLEDCHDKTNGIDWSTQEDCHEKSNEVDRSAQEGDDGGRDKIDGCLKENCFDSAKDYKDILPPEDANGKEMRAEPKLSGPLKELLDNNVTVNSIVSSNAATCEPPSGAPERVQSESCKEETLQKLGSRDSISNENLIMKCVENDKGEKSISSKRKRNMVDMHANASAMLVDNDNSNLIEDAHPSRICGNVVETSGSRSKRIRHISLSESDVKRDGRKTANNVDQPSSKSYGDNLSTRNKDGNSGGPVAVELLDPLSKIWLPHFQRGTHLVLLSQSEAVFGRAAAASTVLSPHINADSKRPLGVTVETEKIRKQQRSLHLLLKPEIANLCEILRLPDNVKSMVENCLEYTMNNYQICTEPVSILQAFQLSLCWTAASLLNHKLDFEASLMLAKQNLNFDCKKEVVDEINSRLWTLKENFLKLTGNSNVVSYPKASESSNGKRKSQWNKLLLMQQEEKQKLKKDIENENDEFWRRYQIHRAAIQLCSPNDVTKEQKLKVFNTEYMKIIRELERQHEIRLKDLEAKQLKTRLTFPETLALDELLNPVASNEPGTKVDQTCDQAQHSNAPKALVSDHVAEGEGFNDMVEVITRIGTGIGLSEAPDANASVVVPCSSALELQTPLVKHADANNKCNNIAENEYDSQGNIFSKHSNSREQCSDGAISPPEEGVCVNYSCESHDFGQDAITRVLPSCNEEICDGKTLDVQCSDGAISSPEEGECVNYCFESHDFGQDAITRVLPSCNEEICDGKTLDVQCSDGAISSPEEGECVNYSCESHDFGQDAITRVLPSSNEDICDGKTLDVPSGEVAPTVCNTTSSNGDHVEISSRQGELDGTILSNPVCGSSIEVEANGSNDGAKNMAPVNSQSSEEDIPSVNTMSTSNCENAAQIHEADDNNGSKNAETLNSSLSDERISSLNSKSPQGHVRNENAMCMQNCENFAQSLEDDDSNGSNSVIPNPPLIDERNADRTIILNRDAHVGMVETVNFTPSTEQISGGAVDEDGLPNHISEKSVLDSVLSRPREAYSPRGSSDADCIILSNQPSFEKQNHDGVSSSIPVGQIPLEVSNTRHERISVNVLDGEEAVGRPATVNCTDYPENVIALNSSSMDQISNGGPLLDGDLSPGPCTSSPSNGRTLPDEQIPVLEPENSNKVAECQLTDSVVVNKNAISDQLEGVCRTMTENSLSLETPVSRPVDDLMEPLEQVHSLSSVESPPDPDTAREMKNTLVSSPVDIVPANQSINDSLVMEPPEQEAQLPSAGFLSSNQDLSNLPLVTGTEDQPSNEDDLPNHIPEMPIEIQNQVVQHASNSDRQEGVCRTMTENSLSLETPVSRPVDDLMVPLEQVQPLSSVESPPDRDTAREMQNILVSSSVDIVPANQSMNDSLVMEPPEQEGQLPSAGILSSNQDLANLPLVTGTEDQPSNEDGLPNHIPETSIEIQNQAVVQCASNVELDSCSRQVVHPASNMDLDSLLPGGVRLQSSDTRNLSTLTEINNHPIQPASQSASRIIRHLCLDPLTNELERLRILTDQNMKEYENKKLQLKYDFEKELEELYRKYDIKRKEVEVEFQNIRKNLDTQHNIVLVNKILAEAFRAKSMDLKVSGASRMQQDASVPQQLFQLASQQNATRPCLVGPSSCGPPADSMQSSYATTTSQTMVSPIQATYSTPGTFSSVSPRVPHINSLSSPLGNAQTAGEIRAPAPHLQPYRPPTSIPASSPCTVPHGRPSQPAPGNIPVTSPPFSHRTPWSMPANFQSVPHRGHWLVSTGGLSTPNLSSVNSCADANSQPGINLPNVRPHMPDLPTLMNLNLSKFSGNSTPANSAHPATSPDVVCLSDDE</sequence>
<evidence type="ECO:0000256" key="1">
    <source>
        <dbReference type="SAM" id="Coils"/>
    </source>
</evidence>
<feature type="region of interest" description="Disordered" evidence="2">
    <location>
        <begin position="1098"/>
        <end position="1130"/>
    </location>
</feature>
<feature type="compositionally biased region" description="Basic and acidic residues" evidence="2">
    <location>
        <begin position="140"/>
        <end position="220"/>
    </location>
</feature>
<keyword evidence="4" id="KW-0547">Nucleotide-binding</keyword>
<keyword evidence="4" id="KW-0067">ATP-binding</keyword>
<feature type="region of interest" description="Disordered" evidence="2">
    <location>
        <begin position="408"/>
        <end position="455"/>
    </location>
</feature>
<proteinExistence type="predicted"/>
<feature type="compositionally biased region" description="Acidic residues" evidence="2">
    <location>
        <begin position="111"/>
        <end position="127"/>
    </location>
</feature>
<feature type="compositionally biased region" description="Basic and acidic residues" evidence="2">
    <location>
        <begin position="267"/>
        <end position="285"/>
    </location>
</feature>
<evidence type="ECO:0000256" key="2">
    <source>
        <dbReference type="SAM" id="MobiDB-lite"/>
    </source>
</evidence>
<feature type="compositionally biased region" description="Low complexity" evidence="2">
    <location>
        <begin position="1319"/>
        <end position="1331"/>
    </location>
</feature>
<feature type="region of interest" description="Disordered" evidence="2">
    <location>
        <begin position="1054"/>
        <end position="1086"/>
    </location>
</feature>
<protein>
    <submittedName>
        <fullName evidence="4">Helicase protein MOM1</fullName>
    </submittedName>
</protein>
<feature type="region of interest" description="Disordered" evidence="2">
    <location>
        <begin position="2017"/>
        <end position="2039"/>
    </location>
</feature>
<organism evidence="4">
    <name type="scientific">Glycine soja</name>
    <name type="common">Wild soybean</name>
    <dbReference type="NCBI Taxonomy" id="3848"/>
    <lineage>
        <taxon>Eukaryota</taxon>
        <taxon>Viridiplantae</taxon>
        <taxon>Streptophyta</taxon>
        <taxon>Embryophyta</taxon>
        <taxon>Tracheophyta</taxon>
        <taxon>Spermatophyta</taxon>
        <taxon>Magnoliopsida</taxon>
        <taxon>eudicotyledons</taxon>
        <taxon>Gunneridae</taxon>
        <taxon>Pentapetalae</taxon>
        <taxon>rosids</taxon>
        <taxon>fabids</taxon>
        <taxon>Fabales</taxon>
        <taxon>Fabaceae</taxon>
        <taxon>Papilionoideae</taxon>
        <taxon>50 kb inversion clade</taxon>
        <taxon>NPAAA clade</taxon>
        <taxon>indigoferoid/millettioid clade</taxon>
        <taxon>Phaseoleae</taxon>
        <taxon>Glycine</taxon>
        <taxon>Glycine subgen. Soja</taxon>
    </lineage>
</organism>
<feature type="compositionally biased region" description="Polar residues" evidence="2">
    <location>
        <begin position="1058"/>
        <end position="1074"/>
    </location>
</feature>
<keyword evidence="1" id="KW-0175">Coiled coil</keyword>
<dbReference type="Pfam" id="PF25029">
    <property type="entry name" value="MOM1"/>
    <property type="match status" value="1"/>
</dbReference>
<gene>
    <name evidence="4" type="ORF">glysoja_024631</name>
</gene>
<accession>A0A0B2P8I2</accession>
<dbReference type="PANTHER" id="PTHR35116">
    <property type="entry name" value="HELICASE PROTEIN MOM1"/>
    <property type="match status" value="1"/>
</dbReference>
<feature type="region of interest" description="Disordered" evidence="2">
    <location>
        <begin position="1"/>
        <end position="252"/>
    </location>
</feature>
<dbReference type="Proteomes" id="UP000053555">
    <property type="component" value="Unassembled WGS sequence"/>
</dbReference>
<feature type="region of interest" description="Disordered" evidence="2">
    <location>
        <begin position="1319"/>
        <end position="1339"/>
    </location>
</feature>
<dbReference type="InterPro" id="IPR056882">
    <property type="entry name" value="MOM1_dom"/>
</dbReference>
<dbReference type="PANTHER" id="PTHR35116:SF2">
    <property type="entry name" value="ATP-DEPENDENT HELICASE FAMILY PROTEIN-RELATED"/>
    <property type="match status" value="1"/>
</dbReference>
<dbReference type="InterPro" id="IPR039322">
    <property type="entry name" value="MOM1"/>
</dbReference>
<feature type="region of interest" description="Disordered" evidence="2">
    <location>
        <begin position="1903"/>
        <end position="1941"/>
    </location>
</feature>
<feature type="domain" description="MOM1 alpha-helical" evidence="3">
    <location>
        <begin position="522"/>
        <end position="646"/>
    </location>
</feature>
<feature type="compositionally biased region" description="Basic and acidic residues" evidence="2">
    <location>
        <begin position="228"/>
        <end position="252"/>
    </location>
</feature>
<feature type="coiled-coil region" evidence="1">
    <location>
        <begin position="1735"/>
        <end position="1770"/>
    </location>
</feature>